<dbReference type="Gene3D" id="1.20.1250.20">
    <property type="entry name" value="MFS general substrate transporter like domains"/>
    <property type="match status" value="1"/>
</dbReference>
<dbReference type="InterPro" id="IPR011701">
    <property type="entry name" value="MFS"/>
</dbReference>
<dbReference type="SUPFAM" id="SSF103473">
    <property type="entry name" value="MFS general substrate transporter"/>
    <property type="match status" value="1"/>
</dbReference>
<feature type="transmembrane region" description="Helical" evidence="4">
    <location>
        <begin position="223"/>
        <end position="248"/>
    </location>
</feature>
<proteinExistence type="predicted"/>
<evidence type="ECO:0000256" key="1">
    <source>
        <dbReference type="ARBA" id="ARBA00022692"/>
    </source>
</evidence>
<sequence length="417" mass="46860">MINKLKAEWAVFRDLPMQMKTLLQTNMVFAFVLPIVELFVGAYIMRNSDSPSLVIKYQMAVYTGIPFTFLINGFLLRYIDIRKLYSLGMLLSGISMYVMMQLKQLDGQGIALAGLIMGISYGLFWANRDFLALDTTNDSNRNYYYGVETFFYTICFIVVPMVVGAFLGSAKSLAWLGESINAGYQLVTVLVIILTVISSIIIHRVKFDNPKQKKFIYFRFENLWNRMLALSGLKGMVQGYLVTAPAILIMKLLGDESTLGGIQAISGIITAFILYWLGRNTAPKHRIYILSVGILIFLIGTLTNGILYSGIGVIVFVLCKVLFLPLHDIAYFPIQMKVIDVVSEKEKRSEFAYIFNHEFGLFIGRVAGLGLFIILEMYASEEVALRYALIVVAILQVLSIPLAKLIVSKSDKALDHE</sequence>
<feature type="transmembrane region" description="Helical" evidence="4">
    <location>
        <begin position="182"/>
        <end position="202"/>
    </location>
</feature>
<keyword evidence="1 4" id="KW-0812">Transmembrane</keyword>
<feature type="transmembrane region" description="Helical" evidence="4">
    <location>
        <begin position="108"/>
        <end position="126"/>
    </location>
</feature>
<feature type="transmembrane region" description="Helical" evidence="4">
    <location>
        <begin position="147"/>
        <end position="170"/>
    </location>
</feature>
<name>A0AAE4BU82_9BACT</name>
<keyword evidence="2 4" id="KW-1133">Transmembrane helix</keyword>
<dbReference type="GO" id="GO:0022857">
    <property type="term" value="F:transmembrane transporter activity"/>
    <property type="evidence" value="ECO:0007669"/>
    <property type="project" value="InterPro"/>
</dbReference>
<gene>
    <name evidence="5" type="ORF">HNQ88_004613</name>
</gene>
<protein>
    <submittedName>
        <fullName evidence="5">YQGE family putative transporter</fullName>
    </submittedName>
</protein>
<dbReference type="Proteomes" id="UP001185092">
    <property type="component" value="Unassembled WGS sequence"/>
</dbReference>
<feature type="transmembrane region" description="Helical" evidence="4">
    <location>
        <begin position="313"/>
        <end position="332"/>
    </location>
</feature>
<feature type="transmembrane region" description="Helical" evidence="4">
    <location>
        <begin position="353"/>
        <end position="375"/>
    </location>
</feature>
<feature type="transmembrane region" description="Helical" evidence="4">
    <location>
        <begin position="57"/>
        <end position="77"/>
    </location>
</feature>
<comment type="caution">
    <text evidence="5">The sequence shown here is derived from an EMBL/GenBank/DDBJ whole genome shotgun (WGS) entry which is preliminary data.</text>
</comment>
<feature type="transmembrane region" description="Helical" evidence="4">
    <location>
        <begin position="260"/>
        <end position="278"/>
    </location>
</feature>
<accession>A0AAE4BU82</accession>
<dbReference type="CDD" id="cd06174">
    <property type="entry name" value="MFS"/>
    <property type="match status" value="1"/>
</dbReference>
<keyword evidence="3 4" id="KW-0472">Membrane</keyword>
<dbReference type="RefSeq" id="WP_309942375.1">
    <property type="nucleotide sequence ID" value="NZ_AP025307.1"/>
</dbReference>
<dbReference type="InterPro" id="IPR036259">
    <property type="entry name" value="MFS_trans_sf"/>
</dbReference>
<organism evidence="5 6">
    <name type="scientific">Aureibacter tunicatorum</name>
    <dbReference type="NCBI Taxonomy" id="866807"/>
    <lineage>
        <taxon>Bacteria</taxon>
        <taxon>Pseudomonadati</taxon>
        <taxon>Bacteroidota</taxon>
        <taxon>Cytophagia</taxon>
        <taxon>Cytophagales</taxon>
        <taxon>Persicobacteraceae</taxon>
        <taxon>Aureibacter</taxon>
    </lineage>
</organism>
<reference evidence="5" key="1">
    <citation type="submission" date="2023-07" db="EMBL/GenBank/DDBJ databases">
        <title>Genomic Encyclopedia of Type Strains, Phase IV (KMG-IV): sequencing the most valuable type-strain genomes for metagenomic binning, comparative biology and taxonomic classification.</title>
        <authorList>
            <person name="Goeker M."/>
        </authorList>
    </citation>
    <scope>NUCLEOTIDE SEQUENCE</scope>
    <source>
        <strain evidence="5">DSM 26174</strain>
    </source>
</reference>
<evidence type="ECO:0000256" key="4">
    <source>
        <dbReference type="SAM" id="Phobius"/>
    </source>
</evidence>
<evidence type="ECO:0000256" key="3">
    <source>
        <dbReference type="ARBA" id="ARBA00023136"/>
    </source>
</evidence>
<evidence type="ECO:0000313" key="6">
    <source>
        <dbReference type="Proteomes" id="UP001185092"/>
    </source>
</evidence>
<feature type="transmembrane region" description="Helical" evidence="4">
    <location>
        <begin position="287"/>
        <end position="307"/>
    </location>
</feature>
<dbReference type="Pfam" id="PF07690">
    <property type="entry name" value="MFS_1"/>
    <property type="match status" value="1"/>
</dbReference>
<dbReference type="AlphaFoldDB" id="A0AAE4BU82"/>
<dbReference type="EMBL" id="JAVDQD010000009">
    <property type="protein sequence ID" value="MDR6241526.1"/>
    <property type="molecule type" value="Genomic_DNA"/>
</dbReference>
<evidence type="ECO:0000256" key="2">
    <source>
        <dbReference type="ARBA" id="ARBA00022989"/>
    </source>
</evidence>
<feature type="transmembrane region" description="Helical" evidence="4">
    <location>
        <begin position="84"/>
        <end position="102"/>
    </location>
</feature>
<feature type="transmembrane region" description="Helical" evidence="4">
    <location>
        <begin position="387"/>
        <end position="407"/>
    </location>
</feature>
<keyword evidence="6" id="KW-1185">Reference proteome</keyword>
<feature type="transmembrane region" description="Helical" evidence="4">
    <location>
        <begin position="21"/>
        <end position="45"/>
    </location>
</feature>
<evidence type="ECO:0000313" key="5">
    <source>
        <dbReference type="EMBL" id="MDR6241526.1"/>
    </source>
</evidence>